<evidence type="ECO:0000256" key="2">
    <source>
        <dbReference type="ARBA" id="ARBA00014363"/>
    </source>
</evidence>
<dbReference type="Pfam" id="PF13177">
    <property type="entry name" value="DNA_pol3_delta2"/>
    <property type="match status" value="1"/>
</dbReference>
<keyword evidence="4 9" id="KW-0548">Nucleotidyltransferase</keyword>
<evidence type="ECO:0000313" key="9">
    <source>
        <dbReference type="EMBL" id="MRX72935.1"/>
    </source>
</evidence>
<evidence type="ECO:0000256" key="1">
    <source>
        <dbReference type="ARBA" id="ARBA00012417"/>
    </source>
</evidence>
<dbReference type="GO" id="GO:0003677">
    <property type="term" value="F:DNA binding"/>
    <property type="evidence" value="ECO:0007669"/>
    <property type="project" value="InterPro"/>
</dbReference>
<comment type="caution">
    <text evidence="9">The sequence shown here is derived from an EMBL/GenBank/DDBJ whole genome shotgun (WGS) entry which is preliminary data.</text>
</comment>
<dbReference type="Gene3D" id="3.40.50.300">
    <property type="entry name" value="P-loop containing nucleotide triphosphate hydrolases"/>
    <property type="match status" value="1"/>
</dbReference>
<dbReference type="GO" id="GO:0009360">
    <property type="term" value="C:DNA polymerase III complex"/>
    <property type="evidence" value="ECO:0007669"/>
    <property type="project" value="InterPro"/>
</dbReference>
<evidence type="ECO:0000313" key="10">
    <source>
        <dbReference type="Proteomes" id="UP000448867"/>
    </source>
</evidence>
<dbReference type="GO" id="GO:0003887">
    <property type="term" value="F:DNA-directed DNA polymerase activity"/>
    <property type="evidence" value="ECO:0007669"/>
    <property type="project" value="UniProtKB-KW"/>
</dbReference>
<keyword evidence="10" id="KW-1185">Reference proteome</keyword>
<dbReference type="InterPro" id="IPR004622">
    <property type="entry name" value="DNA_pol_HolB"/>
</dbReference>
<dbReference type="GO" id="GO:0008408">
    <property type="term" value="F:3'-5' exonuclease activity"/>
    <property type="evidence" value="ECO:0007669"/>
    <property type="project" value="InterPro"/>
</dbReference>
<dbReference type="GO" id="GO:0006261">
    <property type="term" value="P:DNA-templated DNA replication"/>
    <property type="evidence" value="ECO:0007669"/>
    <property type="project" value="TreeGrafter"/>
</dbReference>
<evidence type="ECO:0000256" key="3">
    <source>
        <dbReference type="ARBA" id="ARBA00022679"/>
    </source>
</evidence>
<dbReference type="Proteomes" id="UP000448867">
    <property type="component" value="Unassembled WGS sequence"/>
</dbReference>
<gene>
    <name evidence="9" type="primary">holB</name>
    <name evidence="9" type="ORF">GJU40_12365</name>
</gene>
<dbReference type="EC" id="2.7.7.7" evidence="1"/>
<evidence type="ECO:0000256" key="4">
    <source>
        <dbReference type="ARBA" id="ARBA00022695"/>
    </source>
</evidence>
<comment type="catalytic activity">
    <reaction evidence="7">
        <text>DNA(n) + a 2'-deoxyribonucleoside 5'-triphosphate = DNA(n+1) + diphosphate</text>
        <dbReference type="Rhea" id="RHEA:22508"/>
        <dbReference type="Rhea" id="RHEA-COMP:17339"/>
        <dbReference type="Rhea" id="RHEA-COMP:17340"/>
        <dbReference type="ChEBI" id="CHEBI:33019"/>
        <dbReference type="ChEBI" id="CHEBI:61560"/>
        <dbReference type="ChEBI" id="CHEBI:173112"/>
        <dbReference type="EC" id="2.7.7.7"/>
    </reaction>
</comment>
<keyword evidence="5" id="KW-0235">DNA replication</keyword>
<dbReference type="PANTHER" id="PTHR11669:SF8">
    <property type="entry name" value="DNA POLYMERASE III SUBUNIT DELTA"/>
    <property type="match status" value="1"/>
</dbReference>
<dbReference type="OrthoDB" id="9810148at2"/>
<dbReference type="InterPro" id="IPR050238">
    <property type="entry name" value="DNA_Rep/Repair_Clamp_Loader"/>
</dbReference>
<accession>A0A7X2LXU5</accession>
<feature type="domain" description="DNA polymerase III delta subunit C-terminal" evidence="8">
    <location>
        <begin position="242"/>
        <end position="331"/>
    </location>
</feature>
<dbReference type="RefSeq" id="WP_154308111.1">
    <property type="nucleotide sequence ID" value="NZ_WKKI01000024.1"/>
</dbReference>
<evidence type="ECO:0000256" key="7">
    <source>
        <dbReference type="ARBA" id="ARBA00049244"/>
    </source>
</evidence>
<dbReference type="InterPro" id="IPR027417">
    <property type="entry name" value="P-loop_NTPase"/>
</dbReference>
<dbReference type="FunFam" id="3.40.50.300:FF:001255">
    <property type="entry name" value="DNA polymerase III subunit delta"/>
    <property type="match status" value="1"/>
</dbReference>
<dbReference type="AlphaFoldDB" id="A0A7X2LXU5"/>
<dbReference type="NCBIfam" id="TIGR00678">
    <property type="entry name" value="holB"/>
    <property type="match status" value="1"/>
</dbReference>
<name>A0A7X2LXU5_9BACI</name>
<evidence type="ECO:0000256" key="6">
    <source>
        <dbReference type="ARBA" id="ARBA00022932"/>
    </source>
</evidence>
<reference evidence="9 10" key="1">
    <citation type="submission" date="2019-11" db="EMBL/GenBank/DDBJ databases">
        <title>Bacillus lacus genome.</title>
        <authorList>
            <person name="Allen C.J."/>
            <person name="Newman J.D."/>
        </authorList>
    </citation>
    <scope>NUCLEOTIDE SEQUENCE [LARGE SCALE GENOMIC DNA]</scope>
    <source>
        <strain evidence="9 10">KCTC 33946</strain>
    </source>
</reference>
<protein>
    <recommendedName>
        <fullName evidence="2">DNA polymerase III subunit delta'</fullName>
        <ecNumber evidence="1">2.7.7.7</ecNumber>
    </recommendedName>
</protein>
<evidence type="ECO:0000259" key="8">
    <source>
        <dbReference type="Pfam" id="PF09115"/>
    </source>
</evidence>
<dbReference type="Pfam" id="PF09115">
    <property type="entry name" value="DNApol3-delta_C"/>
    <property type="match status" value="1"/>
</dbReference>
<dbReference type="EMBL" id="WKKI01000024">
    <property type="protein sequence ID" value="MRX72935.1"/>
    <property type="molecule type" value="Genomic_DNA"/>
</dbReference>
<sequence>MSMTQKSWEELEQYQPRVKKLLSNSLIKQRLAHAYLFEGPKGTGKKQTSFLLAKSFFCENRVSYQPCGSCRNCKRIDSGNHPDLHVVEPDGLSIKKGQIQALQEEFSKTGVESNHKLYIIEHADKMTVNAANSLLKFLEEPHADTVAVLLTEQHHQIISTILSRCQVLSFQPLPPEAIQNELAKQNIPVHISALAAHITNDMEEALELSRNDWFAQARAKVIKLYEVLKSRKGQALLFIQSEWLPVFTDKDQQGLGLDLLMYIYRDCLSVQVGHENKVIYQDLMAQLKQHALQMTQKNAAEKITSIIEAKKRLHSNVNPQLLMEQLVLTLQEG</sequence>
<keyword evidence="3 9" id="KW-0808">Transferase</keyword>
<evidence type="ECO:0000256" key="5">
    <source>
        <dbReference type="ARBA" id="ARBA00022705"/>
    </source>
</evidence>
<dbReference type="NCBIfam" id="NF005972">
    <property type="entry name" value="PRK08058.1"/>
    <property type="match status" value="1"/>
</dbReference>
<organism evidence="9 10">
    <name type="scientific">Metabacillus lacus</name>
    <dbReference type="NCBI Taxonomy" id="1983721"/>
    <lineage>
        <taxon>Bacteria</taxon>
        <taxon>Bacillati</taxon>
        <taxon>Bacillota</taxon>
        <taxon>Bacilli</taxon>
        <taxon>Bacillales</taxon>
        <taxon>Bacillaceae</taxon>
        <taxon>Metabacillus</taxon>
    </lineage>
</organism>
<dbReference type="InterPro" id="IPR015199">
    <property type="entry name" value="DNA_pol_III_delta_C"/>
</dbReference>
<dbReference type="PANTHER" id="PTHR11669">
    <property type="entry name" value="REPLICATION FACTOR C / DNA POLYMERASE III GAMMA-TAU SUBUNIT"/>
    <property type="match status" value="1"/>
</dbReference>
<dbReference type="SUPFAM" id="SSF52540">
    <property type="entry name" value="P-loop containing nucleoside triphosphate hydrolases"/>
    <property type="match status" value="1"/>
</dbReference>
<proteinExistence type="predicted"/>
<keyword evidence="6" id="KW-0239">DNA-directed DNA polymerase</keyword>